<accession>A0A1G2MSL1</accession>
<dbReference type="EMBL" id="MHRQ01000015">
    <property type="protein sequence ID" value="OHA26868.1"/>
    <property type="molecule type" value="Genomic_DNA"/>
</dbReference>
<feature type="domain" description="Anticodon-binding" evidence="5">
    <location>
        <begin position="331"/>
        <end position="419"/>
    </location>
</feature>
<dbReference type="InterPro" id="IPR004516">
    <property type="entry name" value="HisRS/HisZ"/>
</dbReference>
<dbReference type="PANTHER" id="PTHR43707">
    <property type="entry name" value="HISTIDYL-TRNA SYNTHETASE"/>
    <property type="match status" value="1"/>
</dbReference>
<proteinExistence type="inferred from homology"/>
<keyword evidence="2" id="KW-0030">Aminoacyl-tRNA synthetase</keyword>
<evidence type="ECO:0000256" key="3">
    <source>
        <dbReference type="ARBA" id="ARBA00030619"/>
    </source>
</evidence>
<dbReference type="PIRSF" id="PIRSF001549">
    <property type="entry name" value="His-tRNA_synth"/>
    <property type="match status" value="1"/>
</dbReference>
<sequence>MFSIEKKVAPIECNARKKSSPFLPFQNLDRAAEIAYYYGFQPIKAPTIEKEDTAKAKRVNESEHHDINYGSSLDMSLSIGVEEKIALLRICDEKKLLNPFQPAMLYFEGTARHANVKKPPHGQKITVNLNIVGTTKSVAEAELIKTAIEILRQEGFEDLYVDINSVGDKDSMANFSRETAQYYRKHVNDLENHCRTQLKKNPFAPMECTNAKCRELALQAPNSVTFLSEPSRLHFREVLEYLESMNIPYKIDHQILGNRRLCCHTIFLIKTLNVGGGKDTPEETLALGYRYNELAKKIDMKRDTPAVGVHIVFKRKGHAQRKSRIPKKPQVYFIQFGFHAKLKSLQVIEILRHAKIPLHQALAKDKLTSQISTAENLSIPFVLIMGQKEAMEDSVIVRDMSTRSQETVKIGVLAEYLKKIGR</sequence>
<evidence type="ECO:0000256" key="2">
    <source>
        <dbReference type="ARBA" id="ARBA00023146"/>
    </source>
</evidence>
<dbReference type="PANTHER" id="PTHR43707:SF1">
    <property type="entry name" value="HISTIDINE--TRNA LIGASE, MITOCHONDRIAL-RELATED"/>
    <property type="match status" value="1"/>
</dbReference>
<evidence type="ECO:0000313" key="6">
    <source>
        <dbReference type="EMBL" id="OHA26868.1"/>
    </source>
</evidence>
<evidence type="ECO:0000256" key="1">
    <source>
        <dbReference type="ARBA" id="ARBA00008226"/>
    </source>
</evidence>
<keyword evidence="2" id="KW-0436">Ligase</keyword>
<name>A0A1G2MSL1_9BACT</name>
<dbReference type="Gene3D" id="3.30.930.10">
    <property type="entry name" value="Bira Bifunctional Protein, Domain 2"/>
    <property type="match status" value="1"/>
</dbReference>
<gene>
    <name evidence="6" type="ORF">A3C06_02390</name>
</gene>
<evidence type="ECO:0000256" key="4">
    <source>
        <dbReference type="PIRSR" id="PIRSR001549-1"/>
    </source>
</evidence>
<dbReference type="Proteomes" id="UP000177565">
    <property type="component" value="Unassembled WGS sequence"/>
</dbReference>
<dbReference type="InterPro" id="IPR045864">
    <property type="entry name" value="aa-tRNA-synth_II/BPL/LPL"/>
</dbReference>
<dbReference type="Pfam" id="PF03129">
    <property type="entry name" value="HGTP_anticodon"/>
    <property type="match status" value="1"/>
</dbReference>
<dbReference type="InterPro" id="IPR004154">
    <property type="entry name" value="Anticodon-bd"/>
</dbReference>
<dbReference type="SUPFAM" id="SSF55681">
    <property type="entry name" value="Class II aaRS and biotin synthetases"/>
    <property type="match status" value="1"/>
</dbReference>
<dbReference type="AlphaFoldDB" id="A0A1G2MSL1"/>
<dbReference type="GO" id="GO:0006427">
    <property type="term" value="P:histidyl-tRNA aminoacylation"/>
    <property type="evidence" value="ECO:0007669"/>
    <property type="project" value="TreeGrafter"/>
</dbReference>
<dbReference type="GO" id="GO:0005737">
    <property type="term" value="C:cytoplasm"/>
    <property type="evidence" value="ECO:0007669"/>
    <property type="project" value="InterPro"/>
</dbReference>
<dbReference type="Gene3D" id="3.40.50.800">
    <property type="entry name" value="Anticodon-binding domain"/>
    <property type="match status" value="1"/>
</dbReference>
<evidence type="ECO:0000313" key="7">
    <source>
        <dbReference type="Proteomes" id="UP000177565"/>
    </source>
</evidence>
<evidence type="ECO:0000259" key="5">
    <source>
        <dbReference type="Pfam" id="PF03129"/>
    </source>
</evidence>
<dbReference type="STRING" id="1802312.A3C06_02390"/>
<dbReference type="GO" id="GO:0000166">
    <property type="term" value="F:nucleotide binding"/>
    <property type="evidence" value="ECO:0007669"/>
    <property type="project" value="UniProtKB-KW"/>
</dbReference>
<feature type="binding site" evidence="4">
    <location>
        <position position="112"/>
    </location>
    <ligand>
        <name>L-histidine</name>
        <dbReference type="ChEBI" id="CHEBI:57595"/>
    </ligand>
</feature>
<dbReference type="InterPro" id="IPR036621">
    <property type="entry name" value="Anticodon-bd_dom_sf"/>
</dbReference>
<reference evidence="6 7" key="1">
    <citation type="journal article" date="2016" name="Nat. Commun.">
        <title>Thousands of microbial genomes shed light on interconnected biogeochemical processes in an aquifer system.</title>
        <authorList>
            <person name="Anantharaman K."/>
            <person name="Brown C.T."/>
            <person name="Hug L.A."/>
            <person name="Sharon I."/>
            <person name="Castelle C.J."/>
            <person name="Probst A.J."/>
            <person name="Thomas B.C."/>
            <person name="Singh A."/>
            <person name="Wilkins M.J."/>
            <person name="Karaoz U."/>
            <person name="Brodie E.L."/>
            <person name="Williams K.H."/>
            <person name="Hubbard S.S."/>
            <person name="Banfield J.F."/>
        </authorList>
    </citation>
    <scope>NUCLEOTIDE SEQUENCE [LARGE SCALE GENOMIC DNA]</scope>
</reference>
<organism evidence="6 7">
    <name type="scientific">Candidatus Taylorbacteria bacterium RIFCSPHIGHO2_02_FULL_46_13</name>
    <dbReference type="NCBI Taxonomy" id="1802312"/>
    <lineage>
        <taxon>Bacteria</taxon>
        <taxon>Candidatus Tayloriibacteriota</taxon>
    </lineage>
</organism>
<dbReference type="GO" id="GO:0004821">
    <property type="term" value="F:histidine-tRNA ligase activity"/>
    <property type="evidence" value="ECO:0007669"/>
    <property type="project" value="UniProtKB-EC"/>
</dbReference>
<comment type="caution">
    <text evidence="6">The sequence shown here is derived from an EMBL/GenBank/DDBJ whole genome shotgun (WGS) entry which is preliminary data.</text>
</comment>
<comment type="similarity">
    <text evidence="1">Belongs to the class-II aminoacyl-tRNA synthetase family.</text>
</comment>
<protein>
    <recommendedName>
        <fullName evidence="3">Histidyl-tRNA synthetase</fullName>
    </recommendedName>
</protein>
<dbReference type="SUPFAM" id="SSF52954">
    <property type="entry name" value="Class II aaRS ABD-related"/>
    <property type="match status" value="1"/>
</dbReference>